<reference evidence="4" key="1">
    <citation type="submission" date="2025-08" db="UniProtKB">
        <authorList>
            <consortium name="RefSeq"/>
        </authorList>
    </citation>
    <scope>IDENTIFICATION</scope>
</reference>
<dbReference type="PANTHER" id="PTHR36299">
    <property type="entry name" value="AGAP008005-PA"/>
    <property type="match status" value="1"/>
</dbReference>
<protein>
    <submittedName>
        <fullName evidence="4">Uncharacterized protein LOC105362347</fullName>
    </submittedName>
</protein>
<dbReference type="Proteomes" id="UP000695007">
    <property type="component" value="Unplaced"/>
</dbReference>
<name>A0AAJ7DVN2_9HYME</name>
<feature type="signal peptide" evidence="1">
    <location>
        <begin position="1"/>
        <end position="24"/>
    </location>
</feature>
<proteinExistence type="predicted"/>
<dbReference type="InterPro" id="IPR031941">
    <property type="entry name" value="DUF4773"/>
</dbReference>
<evidence type="ECO:0000313" key="4">
    <source>
        <dbReference type="RefSeq" id="XP_011498076.1"/>
    </source>
</evidence>
<accession>A0AAJ7DVN2</accession>
<feature type="chain" id="PRO_5042619448" evidence="1">
    <location>
        <begin position="25"/>
        <end position="328"/>
    </location>
</feature>
<dbReference type="KEGG" id="csol:105362347"/>
<evidence type="ECO:0000259" key="2">
    <source>
        <dbReference type="Pfam" id="PF15998"/>
    </source>
</evidence>
<dbReference type="GeneID" id="105362347"/>
<gene>
    <name evidence="4" type="primary">LOC105362347</name>
</gene>
<evidence type="ECO:0000313" key="3">
    <source>
        <dbReference type="Proteomes" id="UP000695007"/>
    </source>
</evidence>
<keyword evidence="1" id="KW-0732">Signal</keyword>
<feature type="domain" description="DUF4773" evidence="2">
    <location>
        <begin position="27"/>
        <end position="144"/>
    </location>
</feature>
<evidence type="ECO:0000256" key="1">
    <source>
        <dbReference type="SAM" id="SignalP"/>
    </source>
</evidence>
<keyword evidence="3" id="KW-1185">Reference proteome</keyword>
<dbReference type="RefSeq" id="XP_011498076.1">
    <property type="nucleotide sequence ID" value="XM_011499774.1"/>
</dbReference>
<dbReference type="PANTHER" id="PTHR36299:SF2">
    <property type="entry name" value="DUF4773 DOMAIN-CONTAINING PROTEIN"/>
    <property type="match status" value="1"/>
</dbReference>
<dbReference type="Pfam" id="PF15998">
    <property type="entry name" value="DUF4773"/>
    <property type="match status" value="1"/>
</dbReference>
<organism evidence="3 4">
    <name type="scientific">Ceratosolen solmsi marchali</name>
    <dbReference type="NCBI Taxonomy" id="326594"/>
    <lineage>
        <taxon>Eukaryota</taxon>
        <taxon>Metazoa</taxon>
        <taxon>Ecdysozoa</taxon>
        <taxon>Arthropoda</taxon>
        <taxon>Hexapoda</taxon>
        <taxon>Insecta</taxon>
        <taxon>Pterygota</taxon>
        <taxon>Neoptera</taxon>
        <taxon>Endopterygota</taxon>
        <taxon>Hymenoptera</taxon>
        <taxon>Apocrita</taxon>
        <taxon>Proctotrupomorpha</taxon>
        <taxon>Chalcidoidea</taxon>
        <taxon>Agaonidae</taxon>
        <taxon>Agaoninae</taxon>
        <taxon>Ceratosolen</taxon>
    </lineage>
</organism>
<sequence>MARSRVMSLLSLLLAMLFVAPAIAESKCLCQVSGCLCCVELNLTTSIDLGGPACINVHQNERNVSLNLSYADNSLHNATIALDNAAHKPTCMNLLSDLAQICAEFISMKVPSQEEHSYQGCLIIQPALLGTPQATYPVGCFTFDRVLRQKPGQEIGHDEDQEQEDEEEDNDLNAEDLLAAVSASAEQGIVLFSQWLGLNLSPRINVTNSNNNKEQSIKFERPIGNTNYTTSRHGRTIAVLLENEDKSDERFKQLLSAQDNILKESATIGESSSNLATTFFYSQPDVDEARISNLEPSALISPENLAVVSSESRRGGRAYSIHQHINEV</sequence>
<dbReference type="AlphaFoldDB" id="A0AAJ7DVN2"/>